<proteinExistence type="predicted"/>
<feature type="region of interest" description="Disordered" evidence="2">
    <location>
        <begin position="520"/>
        <end position="540"/>
    </location>
</feature>
<keyword evidence="1" id="KW-0175">Coiled coil</keyword>
<organism evidence="3 4">
    <name type="scientific">Diacronema lutheri</name>
    <name type="common">Unicellular marine alga</name>
    <name type="synonym">Monochrysis lutheri</name>
    <dbReference type="NCBI Taxonomy" id="2081491"/>
    <lineage>
        <taxon>Eukaryota</taxon>
        <taxon>Haptista</taxon>
        <taxon>Haptophyta</taxon>
        <taxon>Pavlovophyceae</taxon>
        <taxon>Pavlovales</taxon>
        <taxon>Pavlovaceae</taxon>
        <taxon>Diacronema</taxon>
    </lineage>
</organism>
<feature type="compositionally biased region" description="Basic and acidic residues" evidence="2">
    <location>
        <begin position="212"/>
        <end position="224"/>
    </location>
</feature>
<dbReference type="AlphaFoldDB" id="A0A8J5XQ35"/>
<feature type="compositionally biased region" description="Low complexity" evidence="2">
    <location>
        <begin position="173"/>
        <end position="188"/>
    </location>
</feature>
<feature type="compositionally biased region" description="Low complexity" evidence="2">
    <location>
        <begin position="93"/>
        <end position="108"/>
    </location>
</feature>
<feature type="compositionally biased region" description="Low complexity" evidence="2">
    <location>
        <begin position="1006"/>
        <end position="1022"/>
    </location>
</feature>
<name>A0A8J5XQ35_DIALT</name>
<feature type="compositionally biased region" description="Low complexity" evidence="2">
    <location>
        <begin position="199"/>
        <end position="211"/>
    </location>
</feature>
<feature type="region of interest" description="Disordered" evidence="2">
    <location>
        <begin position="81"/>
        <end position="108"/>
    </location>
</feature>
<dbReference type="PROSITE" id="PS50096">
    <property type="entry name" value="IQ"/>
    <property type="match status" value="3"/>
</dbReference>
<evidence type="ECO:0000313" key="4">
    <source>
        <dbReference type="Proteomes" id="UP000751190"/>
    </source>
</evidence>
<feature type="region of interest" description="Disordered" evidence="2">
    <location>
        <begin position="671"/>
        <end position="694"/>
    </location>
</feature>
<gene>
    <name evidence="3" type="ORF">KFE25_007156</name>
</gene>
<evidence type="ECO:0000256" key="1">
    <source>
        <dbReference type="SAM" id="Coils"/>
    </source>
</evidence>
<reference evidence="3" key="1">
    <citation type="submission" date="2021-05" db="EMBL/GenBank/DDBJ databases">
        <title>The genome of the haptophyte Pavlova lutheri (Diacronema luteri, Pavlovales) - a model for lipid biosynthesis in eukaryotic algae.</title>
        <authorList>
            <person name="Hulatt C.J."/>
            <person name="Posewitz M.C."/>
        </authorList>
    </citation>
    <scope>NUCLEOTIDE SEQUENCE</scope>
    <source>
        <strain evidence="3">NIVA-4/92</strain>
    </source>
</reference>
<dbReference type="Proteomes" id="UP000751190">
    <property type="component" value="Unassembled WGS sequence"/>
</dbReference>
<dbReference type="EMBL" id="JAGTXO010000005">
    <property type="protein sequence ID" value="KAG8468104.1"/>
    <property type="molecule type" value="Genomic_DNA"/>
</dbReference>
<evidence type="ECO:0000256" key="2">
    <source>
        <dbReference type="SAM" id="MobiDB-lite"/>
    </source>
</evidence>
<dbReference type="OrthoDB" id="10682652at2759"/>
<accession>A0A8J5XQ35</accession>
<comment type="caution">
    <text evidence="3">The sequence shown here is derived from an EMBL/GenBank/DDBJ whole genome shotgun (WGS) entry which is preliminary data.</text>
</comment>
<feature type="region of interest" description="Disordered" evidence="2">
    <location>
        <begin position="1006"/>
        <end position="1054"/>
    </location>
</feature>
<feature type="compositionally biased region" description="Basic and acidic residues" evidence="2">
    <location>
        <begin position="81"/>
        <end position="92"/>
    </location>
</feature>
<evidence type="ECO:0000313" key="3">
    <source>
        <dbReference type="EMBL" id="KAG8468104.1"/>
    </source>
</evidence>
<feature type="compositionally biased region" description="Basic and acidic residues" evidence="2">
    <location>
        <begin position="189"/>
        <end position="198"/>
    </location>
</feature>
<sequence length="1091" mass="114391">MLGGGRVLHGKAAKEAALRQREAARQRRRRVAGIALRFAARLRKLRSTADVVIQQRADASAARAAEALIARQAVEEAERLEEASRRAAEEANQHAAAEEGAAAEAAAAATAHARAAADAAAHAARRAEELAKEDAEARAVAEADIVAHAEAKARADAQAKAATLAEARAKSEAQAAAHAQAEAQAAAHAEAEAAEQAKAEASAAAAEATTEAARREAAERERARAAAQARADAEGRARAEAEARAAAREVTAVRARAEAEVRARAAEQATARAQQEETKRMAAAEEEARTHAAARAAAEAAAAAAAAAARAALARAAGATALAAKARARADMRAQRLHETRDDVERADGALAKLMTAQLLGVLVLGARAEGTRSRKNAALAVGVDLDDDGSDDPLMAAAHALLAIQRVARGLNARARTRRARLSRLLVGHAAARVLQMRQRGRFVWLLFQRQRRAALTLQARGRHRARLRAKAADARRRRIARARLRLAARAAARRRLASKQAAVVRLQAAARARAARRERARRQRRVRERRAATRIQTAARGRAARRAAALQRRVRAYAAAAARRTDGARRSAAVDALRHGALEAVRHAALCVAAEEACLAALGAQLGADARLTSSGEASAGWHARQAARDALDGAHAARVRAEEAAFLKGAQHAQASADARLIERPADARRADAAPNGHRRSDGVWPKGDGVWPKGDGVWPKGAHISAASGRGGGAKVAAVLGDTPSPPMPLSMHVFLSARQPANSAVRAMQSARDEATRVALRARVRLTPSVVRYCGWDGSQWSAAVHPTDEAVRAGARTPLVPTHFAFRVALGAGEGTSAVWHERHVLRWADACGRLYETKLRVDSHGEYAFSTRAPCELYAREGLPSEGSGALAPGAFGAQPPQPWLAVSDWRGRSVCCIISTTQPHELVDAQAAAAADALVGRSADLAPLLHARDPAAAASAPVLSAWRAHDARVGCVPPPVQHRALARSTSTPAGGAAGRVRAIVAGVTAHAAPGALSAASGRPIPARARPHAPGGLPPLPTRAGAQHAVAKPPVGAGSAPPARAERGVPWGVDEARWQHLERASFDELVAMTHVPLPLPRTHV</sequence>
<feature type="region of interest" description="Disordered" evidence="2">
    <location>
        <begin position="173"/>
        <end position="231"/>
    </location>
</feature>
<protein>
    <submittedName>
        <fullName evidence="3">Uncharacterized protein</fullName>
    </submittedName>
</protein>
<keyword evidence="4" id="KW-1185">Reference proteome</keyword>
<feature type="compositionally biased region" description="Basic residues" evidence="2">
    <location>
        <begin position="520"/>
        <end position="530"/>
    </location>
</feature>
<feature type="coiled-coil region" evidence="1">
    <location>
        <begin position="236"/>
        <end position="301"/>
    </location>
</feature>